<keyword evidence="3" id="KW-1185">Reference proteome</keyword>
<dbReference type="Proteomes" id="UP000434957">
    <property type="component" value="Unassembled WGS sequence"/>
</dbReference>
<proteinExistence type="predicted"/>
<gene>
    <name evidence="1" type="ORF">PR002_g23341</name>
    <name evidence="2" type="ORF">PR003_g24051</name>
</gene>
<comment type="caution">
    <text evidence="2">The sequence shown here is derived from an EMBL/GenBank/DDBJ whole genome shotgun (WGS) entry which is preliminary data.</text>
</comment>
<reference evidence="2 3" key="1">
    <citation type="submission" date="2018-08" db="EMBL/GenBank/DDBJ databases">
        <title>Genomic investigation of the strawberry pathogen Phytophthora fragariae indicates pathogenicity is determined by transcriptional variation in three key races.</title>
        <authorList>
            <person name="Adams T.M."/>
            <person name="Armitage A.D."/>
            <person name="Sobczyk M.K."/>
            <person name="Bates H.J."/>
            <person name="Dunwell J.M."/>
            <person name="Nellist C.F."/>
            <person name="Harrison R.J."/>
        </authorList>
    </citation>
    <scope>NUCLEOTIDE SEQUENCE [LARGE SCALE GENOMIC DNA]</scope>
    <source>
        <strain evidence="1 4">SCRP324</strain>
        <strain evidence="2 3">SCRP333</strain>
    </source>
</reference>
<evidence type="ECO:0000313" key="2">
    <source>
        <dbReference type="EMBL" id="KAE9295306.1"/>
    </source>
</evidence>
<name>A0A6A4CZZ4_9STRA</name>
<organism evidence="2 3">
    <name type="scientific">Phytophthora rubi</name>
    <dbReference type="NCBI Taxonomy" id="129364"/>
    <lineage>
        <taxon>Eukaryota</taxon>
        <taxon>Sar</taxon>
        <taxon>Stramenopiles</taxon>
        <taxon>Oomycota</taxon>
        <taxon>Peronosporomycetes</taxon>
        <taxon>Peronosporales</taxon>
        <taxon>Peronosporaceae</taxon>
        <taxon>Phytophthora</taxon>
    </lineage>
</organism>
<dbReference type="AlphaFoldDB" id="A0A6A4CZZ4"/>
<evidence type="ECO:0000313" key="4">
    <source>
        <dbReference type="Proteomes" id="UP000435112"/>
    </source>
</evidence>
<dbReference type="EMBL" id="QXFU01002655">
    <property type="protein sequence ID" value="KAE8983077.1"/>
    <property type="molecule type" value="Genomic_DNA"/>
</dbReference>
<sequence length="51" mass="5243">MASPSSCYIGHALGDAESALATDFYRSSLAKASAGFFGCASPGRGNREREA</sequence>
<protein>
    <submittedName>
        <fullName evidence="2">Uncharacterized protein</fullName>
    </submittedName>
</protein>
<dbReference type="EMBL" id="QXFT01002631">
    <property type="protein sequence ID" value="KAE9295306.1"/>
    <property type="molecule type" value="Genomic_DNA"/>
</dbReference>
<accession>A0A6A4CZZ4</accession>
<dbReference type="Proteomes" id="UP000435112">
    <property type="component" value="Unassembled WGS sequence"/>
</dbReference>
<evidence type="ECO:0000313" key="3">
    <source>
        <dbReference type="Proteomes" id="UP000434957"/>
    </source>
</evidence>
<evidence type="ECO:0000313" key="1">
    <source>
        <dbReference type="EMBL" id="KAE8983077.1"/>
    </source>
</evidence>